<dbReference type="Proteomes" id="UP001140510">
    <property type="component" value="Unassembled WGS sequence"/>
</dbReference>
<feature type="transmembrane region" description="Helical" evidence="6">
    <location>
        <begin position="41"/>
        <end position="61"/>
    </location>
</feature>
<keyword evidence="2 6" id="KW-0812">Transmembrane</keyword>
<reference evidence="8" key="1">
    <citation type="submission" date="2022-10" db="EMBL/GenBank/DDBJ databases">
        <title>Tapping the CABI collections for fungal endophytes: first genome assemblies for Collariella, Neodidymelliopsis, Ascochyta clinopodiicola, Didymella pomorum, Didymosphaeria variabile, Neocosmospora piperis and Neocucurbitaria cava.</title>
        <authorList>
            <person name="Hill R."/>
        </authorList>
    </citation>
    <scope>NUCLEOTIDE SEQUENCE</scope>
    <source>
        <strain evidence="8">IMI 355091</strain>
    </source>
</reference>
<dbReference type="PANTHER" id="PTHR33048:SF47">
    <property type="entry name" value="INTEGRAL MEMBRANE PROTEIN-RELATED"/>
    <property type="match status" value="1"/>
</dbReference>
<evidence type="ECO:0000256" key="1">
    <source>
        <dbReference type="ARBA" id="ARBA00004141"/>
    </source>
</evidence>
<gene>
    <name evidence="8" type="ORF">N0V91_007846</name>
</gene>
<dbReference type="InterPro" id="IPR052337">
    <property type="entry name" value="SAT4-like"/>
</dbReference>
<feature type="domain" description="Rhodopsin" evidence="7">
    <location>
        <begin position="26"/>
        <end position="260"/>
    </location>
</feature>
<proteinExistence type="inferred from homology"/>
<evidence type="ECO:0000256" key="4">
    <source>
        <dbReference type="ARBA" id="ARBA00023136"/>
    </source>
</evidence>
<dbReference type="AlphaFoldDB" id="A0A9W8ZA10"/>
<feature type="transmembrane region" description="Helical" evidence="6">
    <location>
        <begin position="117"/>
        <end position="139"/>
    </location>
</feature>
<protein>
    <recommendedName>
        <fullName evidence="7">Rhodopsin domain-containing protein</fullName>
    </recommendedName>
</protein>
<dbReference type="PANTHER" id="PTHR33048">
    <property type="entry name" value="PTH11-LIKE INTEGRAL MEMBRANE PROTEIN (AFU_ORTHOLOGUE AFUA_5G11245)"/>
    <property type="match status" value="1"/>
</dbReference>
<evidence type="ECO:0000313" key="9">
    <source>
        <dbReference type="Proteomes" id="UP001140510"/>
    </source>
</evidence>
<sequence>MAPNYGLFYGVEITTLCIAVICLTLRLSNRSIKKVISFDDFVLLTAACFSISMTAMVWRLYHLGYGMDLDKTPVENNYPIGRISLALFSMFPVCYSMIRISILLTYLKLFPSNTNRWLCWALCGLQVTYSLWAGLTTLLQCRPINSYWNKTIDGWECNKPRNQDFAILTLNSCFDLIVYIWPAQYLYKLNLPFKSRLELLIAFSIGVVNLGLSFARLSLLIAMYSTEEWMRYGPPGVLIIIVESHISIICASLPYLRFVFELVSTNYLSKSAYGATKDPSKAKHSDPRHPEHPFVALQGQSGGVIQRKTDIEVSTFREEPSEEDLPVTIYGGRSRAMEDQMRRDERAWSGEEILLDERHSFGHSGREA</sequence>
<comment type="similarity">
    <text evidence="5">Belongs to the SAT4 family.</text>
</comment>
<dbReference type="GO" id="GO:0016020">
    <property type="term" value="C:membrane"/>
    <property type="evidence" value="ECO:0007669"/>
    <property type="project" value="UniProtKB-SubCell"/>
</dbReference>
<comment type="subcellular location">
    <subcellularLocation>
        <location evidence="1">Membrane</location>
        <topology evidence="1">Multi-pass membrane protein</topology>
    </subcellularLocation>
</comment>
<keyword evidence="3 6" id="KW-1133">Transmembrane helix</keyword>
<organism evidence="8 9">
    <name type="scientific">Didymella pomorum</name>
    <dbReference type="NCBI Taxonomy" id="749634"/>
    <lineage>
        <taxon>Eukaryota</taxon>
        <taxon>Fungi</taxon>
        <taxon>Dikarya</taxon>
        <taxon>Ascomycota</taxon>
        <taxon>Pezizomycotina</taxon>
        <taxon>Dothideomycetes</taxon>
        <taxon>Pleosporomycetidae</taxon>
        <taxon>Pleosporales</taxon>
        <taxon>Pleosporineae</taxon>
        <taxon>Didymellaceae</taxon>
        <taxon>Didymella</taxon>
    </lineage>
</organism>
<dbReference type="InterPro" id="IPR049326">
    <property type="entry name" value="Rhodopsin_dom_fungi"/>
</dbReference>
<feature type="transmembrane region" description="Helical" evidence="6">
    <location>
        <begin position="199"/>
        <end position="224"/>
    </location>
</feature>
<evidence type="ECO:0000256" key="5">
    <source>
        <dbReference type="ARBA" id="ARBA00038359"/>
    </source>
</evidence>
<keyword evidence="4 6" id="KW-0472">Membrane</keyword>
<evidence type="ECO:0000256" key="3">
    <source>
        <dbReference type="ARBA" id="ARBA00022989"/>
    </source>
</evidence>
<feature type="transmembrane region" description="Helical" evidence="6">
    <location>
        <begin position="236"/>
        <end position="260"/>
    </location>
</feature>
<feature type="transmembrane region" description="Helical" evidence="6">
    <location>
        <begin position="81"/>
        <end position="105"/>
    </location>
</feature>
<name>A0A9W8ZA10_9PLEO</name>
<dbReference type="EMBL" id="JAPEVA010000072">
    <property type="protein sequence ID" value="KAJ4401542.1"/>
    <property type="molecule type" value="Genomic_DNA"/>
</dbReference>
<feature type="transmembrane region" description="Helical" evidence="6">
    <location>
        <begin position="6"/>
        <end position="29"/>
    </location>
</feature>
<accession>A0A9W8ZA10</accession>
<comment type="caution">
    <text evidence="8">The sequence shown here is derived from an EMBL/GenBank/DDBJ whole genome shotgun (WGS) entry which is preliminary data.</text>
</comment>
<dbReference type="Pfam" id="PF20684">
    <property type="entry name" value="Fung_rhodopsin"/>
    <property type="match status" value="1"/>
</dbReference>
<evidence type="ECO:0000256" key="6">
    <source>
        <dbReference type="SAM" id="Phobius"/>
    </source>
</evidence>
<keyword evidence="9" id="KW-1185">Reference proteome</keyword>
<evidence type="ECO:0000259" key="7">
    <source>
        <dbReference type="Pfam" id="PF20684"/>
    </source>
</evidence>
<evidence type="ECO:0000313" key="8">
    <source>
        <dbReference type="EMBL" id="KAJ4401542.1"/>
    </source>
</evidence>
<feature type="transmembrane region" description="Helical" evidence="6">
    <location>
        <begin position="165"/>
        <end position="187"/>
    </location>
</feature>
<dbReference type="OrthoDB" id="5401779at2759"/>
<evidence type="ECO:0000256" key="2">
    <source>
        <dbReference type="ARBA" id="ARBA00022692"/>
    </source>
</evidence>